<evidence type="ECO:0000313" key="2">
    <source>
        <dbReference type="Proteomes" id="UP000004910"/>
    </source>
</evidence>
<proteinExistence type="predicted"/>
<accession>B1C239</accession>
<comment type="caution">
    <text evidence="1">The sequence shown here is derived from an EMBL/GenBank/DDBJ whole genome shotgun (WGS) entry which is preliminary data.</text>
</comment>
<gene>
    <name evidence="1" type="ORF">CLOSPI_01296</name>
</gene>
<reference evidence="1" key="1">
    <citation type="submission" date="2008-02" db="EMBL/GenBank/DDBJ databases">
        <authorList>
            <person name="Fulton L."/>
            <person name="Clifton S."/>
            <person name="Fulton B."/>
            <person name="Xu J."/>
            <person name="Minx P."/>
            <person name="Pepin K.H."/>
            <person name="Johnson M."/>
            <person name="Thiruvilangam P."/>
            <person name="Bhonagiri V."/>
            <person name="Nash W.E."/>
            <person name="Mardis E.R."/>
            <person name="Wilson R.K."/>
        </authorList>
    </citation>
    <scope>NUCLEOTIDE SEQUENCE [LARGE SCALE GENOMIC DNA]</scope>
    <source>
        <strain evidence="1">DSM 1552</strain>
    </source>
</reference>
<sequence length="64" mass="7826">MLANKELLSNECVELSRQFIKDFYNQDTNKYFDLIDDNFMWVGAFEFMYIYGKEKRFMDSFTHS</sequence>
<organism evidence="1 2">
    <name type="scientific">Thomasclavelia spiroformis DSM 1552</name>
    <dbReference type="NCBI Taxonomy" id="428126"/>
    <lineage>
        <taxon>Bacteria</taxon>
        <taxon>Bacillati</taxon>
        <taxon>Bacillota</taxon>
        <taxon>Erysipelotrichia</taxon>
        <taxon>Erysipelotrichales</taxon>
        <taxon>Coprobacillaceae</taxon>
        <taxon>Thomasclavelia</taxon>
    </lineage>
</organism>
<dbReference type="AlphaFoldDB" id="B1C239"/>
<dbReference type="EMBL" id="ABIK02000008">
    <property type="protein sequence ID" value="EDS74981.1"/>
    <property type="molecule type" value="Genomic_DNA"/>
</dbReference>
<dbReference type="Proteomes" id="UP000004910">
    <property type="component" value="Unassembled WGS sequence"/>
</dbReference>
<dbReference type="HOGENOM" id="CLU_2859881_0_0_9"/>
<protein>
    <submittedName>
        <fullName evidence="1">Uncharacterized protein</fullName>
    </submittedName>
</protein>
<evidence type="ECO:0000313" key="1">
    <source>
        <dbReference type="EMBL" id="EDS74981.1"/>
    </source>
</evidence>
<keyword evidence="2" id="KW-1185">Reference proteome</keyword>
<dbReference type="STRING" id="428126.CLOSPI_01296"/>
<reference evidence="1" key="2">
    <citation type="submission" date="2014-06" db="EMBL/GenBank/DDBJ databases">
        <title>Draft genome sequence of Clostridium spiroforme (DSM 1552).</title>
        <authorList>
            <person name="Sudarsanam P."/>
            <person name="Ley R."/>
            <person name="Guruge J."/>
            <person name="Turnbaugh P.J."/>
            <person name="Mahowald M."/>
            <person name="Liep D."/>
            <person name="Gordon J."/>
        </authorList>
    </citation>
    <scope>NUCLEOTIDE SEQUENCE</scope>
    <source>
        <strain evidence="1">DSM 1552</strain>
    </source>
</reference>
<name>B1C239_9FIRM</name>